<reference evidence="2 5" key="2">
    <citation type="submission" date="2022-05" db="EMBL/GenBank/DDBJ databases">
        <title>Genome Sequencing of Bee-Associated Microbes.</title>
        <authorList>
            <person name="Dunlap C."/>
        </authorList>
    </citation>
    <scope>NUCLEOTIDE SEQUENCE [LARGE SCALE GENOMIC DNA]</scope>
    <source>
        <strain evidence="2 5">NRRL B-14613</strain>
    </source>
</reference>
<proteinExistence type="predicted"/>
<dbReference type="RefSeq" id="WP_127510974.1">
    <property type="nucleotide sequence ID" value="NZ_CABMNB010000039.1"/>
</dbReference>
<accession>A0AAP9DW07</accession>
<evidence type="ECO:0000313" key="2">
    <source>
        <dbReference type="EMBL" id="MCY9608159.1"/>
    </source>
</evidence>
<keyword evidence="1" id="KW-0812">Transmembrane</keyword>
<dbReference type="Proteomes" id="UP000315377">
    <property type="component" value="Chromosome"/>
</dbReference>
<dbReference type="EMBL" id="JAMDMM010000024">
    <property type="protein sequence ID" value="MCY9608159.1"/>
    <property type="molecule type" value="Genomic_DNA"/>
</dbReference>
<evidence type="ECO:0000256" key="1">
    <source>
        <dbReference type="SAM" id="Phobius"/>
    </source>
</evidence>
<evidence type="ECO:0000313" key="5">
    <source>
        <dbReference type="Proteomes" id="UP001209276"/>
    </source>
</evidence>
<dbReference type="EMBL" id="CP041405">
    <property type="protein sequence ID" value="QDM45257.1"/>
    <property type="molecule type" value="Genomic_DNA"/>
</dbReference>
<reference evidence="3 4" key="1">
    <citation type="submission" date="2019-07" db="EMBL/GenBank/DDBJ databases">
        <title>Paenibacillus thiaminolyticus NRRL B-4156.</title>
        <authorList>
            <person name="Hehnly C."/>
            <person name="Zhang L."/>
        </authorList>
    </citation>
    <scope>NUCLEOTIDE SEQUENCE [LARGE SCALE GENOMIC DNA]</scope>
    <source>
        <strain evidence="3 4">NRRL B-4156</strain>
    </source>
</reference>
<feature type="transmembrane region" description="Helical" evidence="1">
    <location>
        <begin position="162"/>
        <end position="187"/>
    </location>
</feature>
<gene>
    <name evidence="3" type="ORF">FLT43_18570</name>
    <name evidence="2" type="ORF">M5W83_13505</name>
</gene>
<feature type="transmembrane region" description="Helical" evidence="1">
    <location>
        <begin position="73"/>
        <end position="99"/>
    </location>
</feature>
<feature type="transmembrane region" description="Helical" evidence="1">
    <location>
        <begin position="111"/>
        <end position="131"/>
    </location>
</feature>
<protein>
    <submittedName>
        <fullName evidence="3">Uncharacterized protein</fullName>
    </submittedName>
</protein>
<dbReference type="Proteomes" id="UP001209276">
    <property type="component" value="Unassembled WGS sequence"/>
</dbReference>
<name>A0AAP9DW07_PANTH</name>
<sequence>MRMNSLNDWGMNMGANEANDSHSGADALLARRRHCVIALILLFVVTLIGVGLVDVFTFRLRSGGGMSGNGNPALLILFPLVPLYAVLLAMLGTASHGFFAQGLQRGVKQVIILLVLILLGVALAVMEWLYIKQFFGNLGGPPDNPRSAIYRWGWWNPYTNTAYINVFTYTFGIDLAMIAGYVAAWVADALRRKKE</sequence>
<keyword evidence="1" id="KW-0472">Membrane</keyword>
<keyword evidence="1" id="KW-1133">Transmembrane helix</keyword>
<keyword evidence="5" id="KW-1185">Reference proteome</keyword>
<dbReference type="AlphaFoldDB" id="A0AAP9DW07"/>
<evidence type="ECO:0000313" key="4">
    <source>
        <dbReference type="Proteomes" id="UP000315377"/>
    </source>
</evidence>
<dbReference type="GeneID" id="76997968"/>
<evidence type="ECO:0000313" key="3">
    <source>
        <dbReference type="EMBL" id="QDM45257.1"/>
    </source>
</evidence>
<organism evidence="3 4">
    <name type="scientific">Paenibacillus thiaminolyticus</name>
    <name type="common">Bacillus thiaminolyticus</name>
    <dbReference type="NCBI Taxonomy" id="49283"/>
    <lineage>
        <taxon>Bacteria</taxon>
        <taxon>Bacillati</taxon>
        <taxon>Bacillota</taxon>
        <taxon>Bacilli</taxon>
        <taxon>Bacillales</taxon>
        <taxon>Paenibacillaceae</taxon>
        <taxon>Paenibacillus</taxon>
    </lineage>
</organism>
<feature type="transmembrane region" description="Helical" evidence="1">
    <location>
        <begin position="35"/>
        <end position="53"/>
    </location>
</feature>